<dbReference type="PANTHER" id="PTHR37305">
    <property type="entry name" value="INTEGRAL MEMBRANE PROTEIN-RELATED"/>
    <property type="match status" value="1"/>
</dbReference>
<dbReference type="Pfam" id="PF12730">
    <property type="entry name" value="ABC2_membrane_4"/>
    <property type="match status" value="1"/>
</dbReference>
<feature type="transmembrane region" description="Helical" evidence="1">
    <location>
        <begin position="233"/>
        <end position="256"/>
    </location>
</feature>
<name>A0A6J7P710_9ZZZZ</name>
<evidence type="ECO:0000313" key="2">
    <source>
        <dbReference type="EMBL" id="CAB4998973.1"/>
    </source>
</evidence>
<keyword evidence="1" id="KW-0812">Transmembrane</keyword>
<keyword evidence="1" id="KW-1133">Transmembrane helix</keyword>
<feature type="transmembrane region" description="Helical" evidence="1">
    <location>
        <begin position="16"/>
        <end position="40"/>
    </location>
</feature>
<organism evidence="2">
    <name type="scientific">freshwater metagenome</name>
    <dbReference type="NCBI Taxonomy" id="449393"/>
    <lineage>
        <taxon>unclassified sequences</taxon>
        <taxon>metagenomes</taxon>
        <taxon>ecological metagenomes</taxon>
    </lineage>
</organism>
<dbReference type="EMBL" id="CAFBPB010000025">
    <property type="protein sequence ID" value="CAB4998973.1"/>
    <property type="molecule type" value="Genomic_DNA"/>
</dbReference>
<dbReference type="PANTHER" id="PTHR37305:SF1">
    <property type="entry name" value="MEMBRANE PROTEIN"/>
    <property type="match status" value="1"/>
</dbReference>
<proteinExistence type="predicted"/>
<feature type="transmembrane region" description="Helical" evidence="1">
    <location>
        <begin position="160"/>
        <end position="184"/>
    </location>
</feature>
<feature type="transmembrane region" description="Helical" evidence="1">
    <location>
        <begin position="60"/>
        <end position="85"/>
    </location>
</feature>
<protein>
    <submittedName>
        <fullName evidence="2">Unannotated protein</fullName>
    </submittedName>
</protein>
<feature type="transmembrane region" description="Helical" evidence="1">
    <location>
        <begin position="191"/>
        <end position="213"/>
    </location>
</feature>
<keyword evidence="1" id="KW-0472">Membrane</keyword>
<reference evidence="2" key="1">
    <citation type="submission" date="2020-05" db="EMBL/GenBank/DDBJ databases">
        <authorList>
            <person name="Chiriac C."/>
            <person name="Salcher M."/>
            <person name="Ghai R."/>
            <person name="Kavagutti S V."/>
        </authorList>
    </citation>
    <scope>NUCLEOTIDE SEQUENCE</scope>
</reference>
<dbReference type="AlphaFoldDB" id="A0A6J7P710"/>
<dbReference type="GO" id="GO:0005886">
    <property type="term" value="C:plasma membrane"/>
    <property type="evidence" value="ECO:0007669"/>
    <property type="project" value="UniProtKB-SubCell"/>
</dbReference>
<gene>
    <name evidence="2" type="ORF">UFOPK4049_00310</name>
</gene>
<evidence type="ECO:0000256" key="1">
    <source>
        <dbReference type="SAM" id="Phobius"/>
    </source>
</evidence>
<feature type="transmembrane region" description="Helical" evidence="1">
    <location>
        <begin position="114"/>
        <end position="140"/>
    </location>
</feature>
<sequence>MIRTFLAEWRKLRRPTLFLGSLVAALSLSSLVTSILFLMVDSRTGNSRRGEMVSRATLELPSGVVIGFSGAAGFLGLIALCVFAAQTAQEYTYGTLRNILVRQPRRFRLLVGKYLAMLTFAKLIIVLACAFNIALAYTLAHKMNVSTAAWGTHSGLVDLFHTYVNVLIAAFAYGTIGMILGLLLRSPISAISIGIGWLLIVDNILAATINNSAKWLPGQMIDTIARGKSPEMSYLHATTTISIYLVIASAIAVVLFRRRDVSN</sequence>
<dbReference type="GO" id="GO:0140359">
    <property type="term" value="F:ABC-type transporter activity"/>
    <property type="evidence" value="ECO:0007669"/>
    <property type="project" value="InterPro"/>
</dbReference>
<accession>A0A6J7P710</accession>